<gene>
    <name evidence="2" type="ORF">SAMN05660649_04940</name>
</gene>
<dbReference type="Proteomes" id="UP000199337">
    <property type="component" value="Unassembled WGS sequence"/>
</dbReference>
<reference evidence="3" key="1">
    <citation type="submission" date="2016-10" db="EMBL/GenBank/DDBJ databases">
        <authorList>
            <person name="Varghese N."/>
            <person name="Submissions S."/>
        </authorList>
    </citation>
    <scope>NUCLEOTIDE SEQUENCE [LARGE SCALE GENOMIC DNA]</scope>
    <source>
        <strain evidence="3">DSM 17038</strain>
    </source>
</reference>
<accession>A0A1I2ZH83</accession>
<dbReference type="STRING" id="341036.SAMN05660649_04940"/>
<keyword evidence="1" id="KW-0472">Membrane</keyword>
<keyword evidence="1" id="KW-1133">Transmembrane helix</keyword>
<evidence type="ECO:0000313" key="2">
    <source>
        <dbReference type="EMBL" id="SFH37090.1"/>
    </source>
</evidence>
<keyword evidence="1" id="KW-0812">Transmembrane</keyword>
<protein>
    <recommendedName>
        <fullName evidence="4">LPXTG cell wall anchor domain-containing protein</fullName>
    </recommendedName>
</protein>
<evidence type="ECO:0000313" key="3">
    <source>
        <dbReference type="Proteomes" id="UP000199337"/>
    </source>
</evidence>
<evidence type="ECO:0000256" key="1">
    <source>
        <dbReference type="SAM" id="Phobius"/>
    </source>
</evidence>
<sequence>MELKTILAVVLCLVIVGGAVYLHKRKKNNGPAEKGRISVPFLLPARSVSMENG</sequence>
<proteinExistence type="predicted"/>
<evidence type="ECO:0008006" key="4">
    <source>
        <dbReference type="Google" id="ProtNLM"/>
    </source>
</evidence>
<dbReference type="AlphaFoldDB" id="A0A1I2ZH83"/>
<dbReference type="RefSeq" id="WP_165613701.1">
    <property type="nucleotide sequence ID" value="NZ_FOOX01000028.1"/>
</dbReference>
<organism evidence="2 3">
    <name type="scientific">Desulfotruncus arcticus DSM 17038</name>
    <dbReference type="NCBI Taxonomy" id="1121424"/>
    <lineage>
        <taxon>Bacteria</taxon>
        <taxon>Bacillati</taxon>
        <taxon>Bacillota</taxon>
        <taxon>Clostridia</taxon>
        <taxon>Eubacteriales</taxon>
        <taxon>Desulfallaceae</taxon>
        <taxon>Desulfotruncus</taxon>
    </lineage>
</organism>
<feature type="transmembrane region" description="Helical" evidence="1">
    <location>
        <begin position="6"/>
        <end position="22"/>
    </location>
</feature>
<name>A0A1I2ZH83_9FIRM</name>
<keyword evidence="3" id="KW-1185">Reference proteome</keyword>
<dbReference type="EMBL" id="FOOX01000028">
    <property type="protein sequence ID" value="SFH37090.1"/>
    <property type="molecule type" value="Genomic_DNA"/>
</dbReference>